<reference evidence="2 3" key="1">
    <citation type="submission" date="2016-06" db="EMBL/GenBank/DDBJ databases">
        <title>Comparative genomics of the ectomycorrhizal sister species Rhizopogon vinicolor and Rhizopogon vesiculosus (Basidiomycota: Boletales) reveals a divergence of the mating type B locus.</title>
        <authorList>
            <consortium name="DOE Joint Genome Institute"/>
            <person name="Mujic A.B."/>
            <person name="Kuo A."/>
            <person name="Tritt A."/>
            <person name="Lipzen A."/>
            <person name="Chen C."/>
            <person name="Johnson J."/>
            <person name="Sharma A."/>
            <person name="Barry K."/>
            <person name="Grigoriev I.V."/>
            <person name="Spatafora J.W."/>
        </authorList>
    </citation>
    <scope>NUCLEOTIDE SEQUENCE [LARGE SCALE GENOMIC DNA]</scope>
    <source>
        <strain evidence="2 3">AM-OR11-026</strain>
    </source>
</reference>
<proteinExistence type="predicted"/>
<protein>
    <submittedName>
        <fullName evidence="2">Uncharacterized protein</fullName>
    </submittedName>
</protein>
<organism evidence="2 3">
    <name type="scientific">Rhizopogon vinicolor AM-OR11-026</name>
    <dbReference type="NCBI Taxonomy" id="1314800"/>
    <lineage>
        <taxon>Eukaryota</taxon>
        <taxon>Fungi</taxon>
        <taxon>Dikarya</taxon>
        <taxon>Basidiomycota</taxon>
        <taxon>Agaricomycotina</taxon>
        <taxon>Agaricomycetes</taxon>
        <taxon>Agaricomycetidae</taxon>
        <taxon>Boletales</taxon>
        <taxon>Suillineae</taxon>
        <taxon>Rhizopogonaceae</taxon>
        <taxon>Rhizopogon</taxon>
    </lineage>
</organism>
<dbReference type="AlphaFoldDB" id="A0A1B7MKT7"/>
<keyword evidence="1" id="KW-1133">Transmembrane helix</keyword>
<accession>A0A1B7MKT7</accession>
<gene>
    <name evidence="2" type="ORF">K503DRAFT_775845</name>
</gene>
<dbReference type="InParanoid" id="A0A1B7MKT7"/>
<evidence type="ECO:0000313" key="2">
    <source>
        <dbReference type="EMBL" id="OAX33216.1"/>
    </source>
</evidence>
<evidence type="ECO:0000313" key="3">
    <source>
        <dbReference type="Proteomes" id="UP000092154"/>
    </source>
</evidence>
<evidence type="ECO:0000256" key="1">
    <source>
        <dbReference type="SAM" id="Phobius"/>
    </source>
</evidence>
<feature type="transmembrane region" description="Helical" evidence="1">
    <location>
        <begin position="73"/>
        <end position="92"/>
    </location>
</feature>
<dbReference type="Proteomes" id="UP000092154">
    <property type="component" value="Unassembled WGS sequence"/>
</dbReference>
<name>A0A1B7MKT7_9AGAM</name>
<dbReference type="EMBL" id="KV448812">
    <property type="protein sequence ID" value="OAX33216.1"/>
    <property type="molecule type" value="Genomic_DNA"/>
</dbReference>
<keyword evidence="3" id="KW-1185">Reference proteome</keyword>
<keyword evidence="1" id="KW-0812">Transmembrane</keyword>
<feature type="transmembrane region" description="Helical" evidence="1">
    <location>
        <begin position="18"/>
        <end position="44"/>
    </location>
</feature>
<dbReference type="OrthoDB" id="2663346at2759"/>
<sequence>VIIIVRLYAMYQRSKQMLIFLVVTFLATKITSVVITTIGTTMYASGEEYILSGAHMCAYAAQGDGMFLLEMTWVLGTAWEIIVLCLAVWIAVKHFHELQRPSTGWTVGDCFTILIKTHVFYFASFVAVTTLQLTDYFSPKLEDSTSVASGFFAGILDITRVVQMCILGPRLILGIREYHANLVADSDEGPDMISIAFKERVHISTGSDV</sequence>
<keyword evidence="1" id="KW-0472">Membrane</keyword>
<feature type="non-terminal residue" evidence="2">
    <location>
        <position position="1"/>
    </location>
</feature>